<evidence type="ECO:0000259" key="8">
    <source>
        <dbReference type="Pfam" id="PF03807"/>
    </source>
</evidence>
<dbReference type="InterPro" id="IPR028939">
    <property type="entry name" value="P5C_Rdtase_cat_N"/>
</dbReference>
<dbReference type="HAMAP" id="MF_01925">
    <property type="entry name" value="P5C_reductase"/>
    <property type="match status" value="1"/>
</dbReference>
<accession>A0A0A8PTX8</accession>
<keyword evidence="5" id="KW-0641">Proline biosynthesis</keyword>
<dbReference type="EC" id="1.5.1.2" evidence="5 6"/>
<dbReference type="GO" id="GO:0055129">
    <property type="term" value="P:L-proline biosynthetic process"/>
    <property type="evidence" value="ECO:0007669"/>
    <property type="project" value="UniProtKB-UniRule"/>
</dbReference>
<comment type="similarity">
    <text evidence="1 5">Belongs to the pyrroline-5-carboxylate reductase family.</text>
</comment>
<name>A0A0A8PTX8_9ACTN</name>
<evidence type="ECO:0000256" key="6">
    <source>
        <dbReference type="NCBIfam" id="TIGR00112"/>
    </source>
</evidence>
<keyword evidence="3 5" id="KW-0560">Oxidoreductase</keyword>
<evidence type="ECO:0000256" key="3">
    <source>
        <dbReference type="ARBA" id="ARBA00023002"/>
    </source>
</evidence>
<dbReference type="Proteomes" id="UP000250080">
    <property type="component" value="Chromosome I"/>
</dbReference>
<dbReference type="InterPro" id="IPR008927">
    <property type="entry name" value="6-PGluconate_DH-like_C_sf"/>
</dbReference>
<dbReference type="PANTHER" id="PTHR11645:SF0">
    <property type="entry name" value="PYRROLINE-5-CARBOXYLATE REDUCTASE 3"/>
    <property type="match status" value="1"/>
</dbReference>
<dbReference type="NCBIfam" id="TIGR00112">
    <property type="entry name" value="proC"/>
    <property type="match status" value="1"/>
</dbReference>
<feature type="domain" description="Pyrroline-5-carboxylate reductase dimerisation" evidence="9">
    <location>
        <begin position="172"/>
        <end position="276"/>
    </location>
</feature>
<evidence type="ECO:0000313" key="10">
    <source>
        <dbReference type="EMBL" id="SCQ74878.1"/>
    </source>
</evidence>
<feature type="binding site" evidence="7">
    <location>
        <position position="46"/>
    </location>
    <ligand>
        <name>NADP(+)</name>
        <dbReference type="ChEBI" id="CHEBI:58349"/>
    </ligand>
</feature>
<evidence type="ECO:0000256" key="1">
    <source>
        <dbReference type="ARBA" id="ARBA00005525"/>
    </source>
</evidence>
<dbReference type="RefSeq" id="WP_044658020.1">
    <property type="nucleotide sequence ID" value="NZ_CCYN01000013.1"/>
</dbReference>
<dbReference type="InterPro" id="IPR029036">
    <property type="entry name" value="P5CR_dimer"/>
</dbReference>
<dbReference type="SUPFAM" id="SSF51735">
    <property type="entry name" value="NAD(P)-binding Rossmann-fold domains"/>
    <property type="match status" value="1"/>
</dbReference>
<gene>
    <name evidence="5" type="primary">proC</name>
    <name evidence="10" type="ORF">PFR_JS23_301</name>
</gene>
<evidence type="ECO:0000259" key="9">
    <source>
        <dbReference type="Pfam" id="PF14748"/>
    </source>
</evidence>
<dbReference type="Pfam" id="PF14748">
    <property type="entry name" value="P5CR_dimer"/>
    <property type="match status" value="1"/>
</dbReference>
<comment type="pathway">
    <text evidence="5">Amino-acid biosynthesis; L-proline biosynthesis; L-proline from L-glutamate 5-semialdehyde: step 1/1.</text>
</comment>
<dbReference type="UniPathway" id="UPA00098">
    <property type="reaction ID" value="UER00361"/>
</dbReference>
<comment type="function">
    <text evidence="4 5">Catalyzes the reduction of 1-pyrroline-5-carboxylate (PCA) to L-proline.</text>
</comment>
<organism evidence="10 11">
    <name type="scientific">Propionibacterium freudenreichii</name>
    <dbReference type="NCBI Taxonomy" id="1744"/>
    <lineage>
        <taxon>Bacteria</taxon>
        <taxon>Bacillati</taxon>
        <taxon>Actinomycetota</taxon>
        <taxon>Actinomycetes</taxon>
        <taxon>Propionibacteriales</taxon>
        <taxon>Propionibacteriaceae</taxon>
        <taxon>Propionibacterium</taxon>
    </lineage>
</organism>
<protein>
    <recommendedName>
        <fullName evidence="5 6">Pyrroline-5-carboxylate reductase</fullName>
        <shortName evidence="5">P5C reductase</shortName>
        <shortName evidence="5">P5CR</shortName>
        <ecNumber evidence="5 6">1.5.1.2</ecNumber>
    </recommendedName>
    <alternativeName>
        <fullName evidence="5">PCA reductase</fullName>
    </alternativeName>
</protein>
<evidence type="ECO:0000256" key="5">
    <source>
        <dbReference type="HAMAP-Rule" id="MF_01925"/>
    </source>
</evidence>
<keyword evidence="2 5" id="KW-0521">NADP</keyword>
<dbReference type="PIRSF" id="PIRSF000193">
    <property type="entry name" value="Pyrrol-5-carb_rd"/>
    <property type="match status" value="1"/>
</dbReference>
<evidence type="ECO:0000256" key="4">
    <source>
        <dbReference type="ARBA" id="ARBA00058118"/>
    </source>
</evidence>
<comment type="catalytic activity">
    <reaction evidence="5">
        <text>L-proline + NADP(+) = (S)-1-pyrroline-5-carboxylate + NADPH + 2 H(+)</text>
        <dbReference type="Rhea" id="RHEA:14109"/>
        <dbReference type="ChEBI" id="CHEBI:15378"/>
        <dbReference type="ChEBI" id="CHEBI:17388"/>
        <dbReference type="ChEBI" id="CHEBI:57783"/>
        <dbReference type="ChEBI" id="CHEBI:58349"/>
        <dbReference type="ChEBI" id="CHEBI:60039"/>
        <dbReference type="EC" id="1.5.1.2"/>
    </reaction>
</comment>
<keyword evidence="5" id="KW-0028">Amino-acid biosynthesis</keyword>
<sequence length="286" mass="28932">MALRTPAASVDRVHRLAFLGAGTMGGTIVAGLVRAGRDAAGIAVTTHTPAHREKLAAELGVQAFADNRQAAAWASTIVIGVKPADALALLDEISPELGPDNVVISLCAGLSTDLLSAHLPPAVHVVRVMPNTPASVGAGMAGVSGGRTATEHDVQAAITLMSAVGRAVAIPEQLQDPLTAISGSGPAYVFAFVEALIEAGVTQGLPRGLATELATQTLLGSARLLDEGNDSVTQLREAVTSPGGTTAAALRELDDHGLRSAVQDAVEACARRSAELAAAAEQADAR</sequence>
<evidence type="ECO:0000313" key="11">
    <source>
        <dbReference type="Proteomes" id="UP000250080"/>
    </source>
</evidence>
<feature type="binding site" evidence="7">
    <location>
        <begin position="19"/>
        <end position="24"/>
    </location>
    <ligand>
        <name>NADP(+)</name>
        <dbReference type="ChEBI" id="CHEBI:58349"/>
    </ligand>
</feature>
<dbReference type="FunFam" id="1.10.3730.10:FF:000001">
    <property type="entry name" value="Pyrroline-5-carboxylate reductase"/>
    <property type="match status" value="1"/>
</dbReference>
<feature type="domain" description="Pyrroline-5-carboxylate reductase catalytic N-terminal" evidence="8">
    <location>
        <begin position="15"/>
        <end position="109"/>
    </location>
</feature>
<dbReference type="SUPFAM" id="SSF48179">
    <property type="entry name" value="6-phosphogluconate dehydrogenase C-terminal domain-like"/>
    <property type="match status" value="1"/>
</dbReference>
<dbReference type="InterPro" id="IPR036291">
    <property type="entry name" value="NAD(P)-bd_dom_sf"/>
</dbReference>
<dbReference type="EMBL" id="LT618793">
    <property type="protein sequence ID" value="SCQ74878.1"/>
    <property type="molecule type" value="Genomic_DNA"/>
</dbReference>
<dbReference type="GO" id="GO:0004735">
    <property type="term" value="F:pyrroline-5-carboxylate reductase activity"/>
    <property type="evidence" value="ECO:0007669"/>
    <property type="project" value="UniProtKB-UniRule"/>
</dbReference>
<evidence type="ECO:0000256" key="2">
    <source>
        <dbReference type="ARBA" id="ARBA00022857"/>
    </source>
</evidence>
<dbReference type="Gene3D" id="1.10.3730.10">
    <property type="entry name" value="ProC C-terminal domain-like"/>
    <property type="match status" value="1"/>
</dbReference>
<comment type="subcellular location">
    <subcellularLocation>
        <location evidence="5">Cytoplasm</location>
    </subcellularLocation>
</comment>
<dbReference type="Pfam" id="PF03807">
    <property type="entry name" value="F420_oxidored"/>
    <property type="match status" value="1"/>
</dbReference>
<dbReference type="InterPro" id="IPR000304">
    <property type="entry name" value="Pyrroline-COOH_reductase"/>
</dbReference>
<dbReference type="PANTHER" id="PTHR11645">
    <property type="entry name" value="PYRROLINE-5-CARBOXYLATE REDUCTASE"/>
    <property type="match status" value="1"/>
</dbReference>
<dbReference type="AlphaFoldDB" id="A0A0A8PTX8"/>
<reference evidence="10 11" key="1">
    <citation type="submission" date="2016-09" db="EMBL/GenBank/DDBJ databases">
        <authorList>
            <person name="Laine KS P."/>
        </authorList>
    </citation>
    <scope>NUCLEOTIDE SEQUENCE [LARGE SCALE GENOMIC DNA]</scope>
    <source>
        <strain evidence="10">PFRJS-23</strain>
    </source>
</reference>
<dbReference type="OrthoDB" id="9805754at2"/>
<feature type="binding site" evidence="7">
    <location>
        <position position="67"/>
    </location>
    <ligand>
        <name>NADPH</name>
        <dbReference type="ChEBI" id="CHEBI:57783"/>
    </ligand>
</feature>
<comment type="catalytic activity">
    <reaction evidence="5">
        <text>L-proline + NAD(+) = (S)-1-pyrroline-5-carboxylate + NADH + 2 H(+)</text>
        <dbReference type="Rhea" id="RHEA:14105"/>
        <dbReference type="ChEBI" id="CHEBI:15378"/>
        <dbReference type="ChEBI" id="CHEBI:17388"/>
        <dbReference type="ChEBI" id="CHEBI:57540"/>
        <dbReference type="ChEBI" id="CHEBI:57945"/>
        <dbReference type="ChEBI" id="CHEBI:60039"/>
        <dbReference type="EC" id="1.5.1.2"/>
    </reaction>
</comment>
<dbReference type="GO" id="GO:0005737">
    <property type="term" value="C:cytoplasm"/>
    <property type="evidence" value="ECO:0007669"/>
    <property type="project" value="UniProtKB-SubCell"/>
</dbReference>
<dbReference type="Gene3D" id="3.40.50.720">
    <property type="entry name" value="NAD(P)-binding Rossmann-like Domain"/>
    <property type="match status" value="1"/>
</dbReference>
<evidence type="ECO:0000256" key="7">
    <source>
        <dbReference type="PIRSR" id="PIRSR000193-1"/>
    </source>
</evidence>
<keyword evidence="5" id="KW-0963">Cytoplasm</keyword>
<proteinExistence type="inferred from homology"/>